<dbReference type="Gene3D" id="3.20.20.140">
    <property type="entry name" value="Metal-dependent hydrolases"/>
    <property type="match status" value="1"/>
</dbReference>
<protein>
    <submittedName>
        <fullName evidence="1">Methyltransferase</fullName>
    </submittedName>
</protein>
<dbReference type="WBParaSite" id="ASIM_0000966401-mRNA-1">
    <property type="protein sequence ID" value="ASIM_0000966401-mRNA-1"/>
    <property type="gene ID" value="ASIM_0000966401"/>
</dbReference>
<accession>A0A0M3JPR4</accession>
<evidence type="ECO:0000313" key="1">
    <source>
        <dbReference type="WBParaSite" id="ASIM_0000966401-mRNA-1"/>
    </source>
</evidence>
<dbReference type="SUPFAM" id="SSF51556">
    <property type="entry name" value="Metallo-dependent hydrolases"/>
    <property type="match status" value="1"/>
</dbReference>
<dbReference type="AlphaFoldDB" id="A0A0M3JPR4"/>
<name>A0A0M3JPR4_ANISI</name>
<reference evidence="1" key="1">
    <citation type="submission" date="2017-02" db="UniProtKB">
        <authorList>
            <consortium name="WormBaseParasite"/>
        </authorList>
    </citation>
    <scope>IDENTIFICATION</scope>
</reference>
<dbReference type="InterPro" id="IPR032466">
    <property type="entry name" value="Metal_Hydrolase"/>
</dbReference>
<proteinExistence type="predicted"/>
<sequence>LYTMNKTREASEEELLYGLELISMEILKSGTTTLEAKSGYGTFRFIISFKICSEFKICGN</sequence>
<organism evidence="1">
    <name type="scientific">Anisakis simplex</name>
    <name type="common">Herring worm</name>
    <dbReference type="NCBI Taxonomy" id="6269"/>
    <lineage>
        <taxon>Eukaryota</taxon>
        <taxon>Metazoa</taxon>
        <taxon>Ecdysozoa</taxon>
        <taxon>Nematoda</taxon>
        <taxon>Chromadorea</taxon>
        <taxon>Rhabditida</taxon>
        <taxon>Spirurina</taxon>
        <taxon>Ascaridomorpha</taxon>
        <taxon>Ascaridoidea</taxon>
        <taxon>Anisakidae</taxon>
        <taxon>Anisakis</taxon>
        <taxon>Anisakis simplex complex</taxon>
    </lineage>
</organism>